<accession>A0A6J0BWP7</accession>
<sequence>MVRVSFLHPDLGIGGAERLVVDAALALKKKGHEVNFITSHHDPNHCFTETRDGTIPVIVVGEWLPRNIFGKFFALCAYVKMVYAASYMFFLGDRPDVVFCDLVSVCIPVLHLYIPHVIYYCHHPDQLLSSPGSTWKSFYRAPLNYLEEITTGQADKIFVNSKYTAAVFKDTFKRLNVDPEVLYPSINTEYFDKTRLVSLERALDKKLPEDSIIFLSINRYERKKNLNLAIEALAELKSLVTDEDYKRVHLIMAGGYDKRVEENVDHYVELTGLADELQVTEKITFLRSPSDINKVSILNHCDALIYTPPNEHFGIVPLEAMYAKKLVIANNSGGPTESIIDGVTGFLVDLSGKAFAEKMAIVVKDKTIGLKFGTAGKERFIKTFSFTAFSNQLDQSIQNFSERKKSN</sequence>
<dbReference type="EC" id="2.4.1.257" evidence="10"/>
<feature type="domain" description="Glycosyl transferase family 1" evidence="11">
    <location>
        <begin position="206"/>
        <end position="378"/>
    </location>
</feature>
<keyword evidence="3 10" id="KW-0808">Transferase</keyword>
<evidence type="ECO:0000256" key="8">
    <source>
        <dbReference type="ARBA" id="ARBA00045103"/>
    </source>
</evidence>
<dbReference type="FunFam" id="3.40.50.2000:FF:000210">
    <property type="entry name" value="Alpha-1,3/1,6-mannosyltransferase ALG2"/>
    <property type="match status" value="1"/>
</dbReference>
<proteinExistence type="inferred from homology"/>
<dbReference type="PANTHER" id="PTHR45918">
    <property type="entry name" value="ALPHA-1,3/1,6-MANNOSYLTRANSFERASE ALG2"/>
    <property type="match status" value="1"/>
</dbReference>
<dbReference type="Pfam" id="PF13439">
    <property type="entry name" value="Glyco_transf_4"/>
    <property type="match status" value="1"/>
</dbReference>
<evidence type="ECO:0000259" key="11">
    <source>
        <dbReference type="Pfam" id="PF00534"/>
    </source>
</evidence>
<dbReference type="CDD" id="cd03805">
    <property type="entry name" value="GT4_ALG2-like"/>
    <property type="match status" value="1"/>
</dbReference>
<dbReference type="RefSeq" id="XP_015518860.1">
    <property type="nucleotide sequence ID" value="XM_015663374.2"/>
</dbReference>
<dbReference type="Pfam" id="PF00534">
    <property type="entry name" value="Glycos_transf_1"/>
    <property type="match status" value="1"/>
</dbReference>
<evidence type="ECO:0000313" key="13">
    <source>
        <dbReference type="Proteomes" id="UP000829291"/>
    </source>
</evidence>
<evidence type="ECO:0000256" key="4">
    <source>
        <dbReference type="ARBA" id="ARBA00022692"/>
    </source>
</evidence>
<dbReference type="PANTHER" id="PTHR45918:SF1">
    <property type="entry name" value="ALPHA-1,3_1,6-MANNOSYLTRANSFERASE ALG2"/>
    <property type="match status" value="1"/>
</dbReference>
<dbReference type="UniPathway" id="UPA00378"/>
<comment type="similarity">
    <text evidence="10">Belongs to the glycosyltransferase group 1 family.</text>
</comment>
<dbReference type="Gene3D" id="3.40.50.2000">
    <property type="entry name" value="Glycogen Phosphorylase B"/>
    <property type="match status" value="2"/>
</dbReference>
<dbReference type="Proteomes" id="UP000829291">
    <property type="component" value="Chromosome 4"/>
</dbReference>
<evidence type="ECO:0000256" key="5">
    <source>
        <dbReference type="ARBA" id="ARBA00022824"/>
    </source>
</evidence>
<keyword evidence="4" id="KW-0812">Transmembrane</keyword>
<comment type="catalytic activity">
    <reaction evidence="9 10">
        <text>an alpha-D-Man-(1-&gt;3)-beta-D-Man-(1-&gt;4)-beta-D-GlcNAc-(1-&gt;4)-alpha-D-GlcNAc-diphospho-di-trans,poly-cis-dolichol + GDP-alpha-D-mannose = an alpha-D-Man-(1-&gt;3)-[alpha-D-Man-(1-&gt;6)]-beta-D-Man-(1-&gt;4)-beta-D-GlcNAc-(1-&gt;4)-alpha-D-GlcNAc-diphospho-di-trans,poly-cis-dolichol + GDP + H(+)</text>
        <dbReference type="Rhea" id="RHEA:29519"/>
        <dbReference type="Rhea" id="RHEA-COMP:19513"/>
        <dbReference type="Rhea" id="RHEA-COMP:19515"/>
        <dbReference type="ChEBI" id="CHEBI:15378"/>
        <dbReference type="ChEBI" id="CHEBI:57527"/>
        <dbReference type="ChEBI" id="CHEBI:58189"/>
        <dbReference type="ChEBI" id="CHEBI:132510"/>
        <dbReference type="ChEBI" id="CHEBI:132511"/>
        <dbReference type="EC" id="2.4.1.257"/>
    </reaction>
    <physiologicalReaction direction="left-to-right" evidence="9 10">
        <dbReference type="Rhea" id="RHEA:29520"/>
    </physiologicalReaction>
</comment>
<evidence type="ECO:0000256" key="1">
    <source>
        <dbReference type="ARBA" id="ARBA00004922"/>
    </source>
</evidence>
<dbReference type="EC" id="2.4.1.132" evidence="10"/>
<evidence type="ECO:0000256" key="9">
    <source>
        <dbReference type="ARBA" id="ARBA00045104"/>
    </source>
</evidence>
<evidence type="ECO:0000256" key="2">
    <source>
        <dbReference type="ARBA" id="ARBA00022676"/>
    </source>
</evidence>
<dbReference type="OrthoDB" id="448893at2759"/>
<evidence type="ECO:0000259" key="12">
    <source>
        <dbReference type="Pfam" id="PF13439"/>
    </source>
</evidence>
<dbReference type="GO" id="GO:0102704">
    <property type="term" value="F:GDP-Man:Man(2)GlcNAc(2)-PP-Dol alpha-1,6-mannosyltransferase activity"/>
    <property type="evidence" value="ECO:0007669"/>
    <property type="project" value="UniProtKB-UniRule"/>
</dbReference>
<dbReference type="KEGG" id="nlo:107223631"/>
<keyword evidence="2 10" id="KW-0328">Glycosyltransferase</keyword>
<evidence type="ECO:0000256" key="6">
    <source>
        <dbReference type="ARBA" id="ARBA00022989"/>
    </source>
</evidence>
<dbReference type="InterPro" id="IPR028098">
    <property type="entry name" value="Glyco_trans_4-like_N"/>
</dbReference>
<dbReference type="GeneID" id="107223631"/>
<evidence type="ECO:0000256" key="10">
    <source>
        <dbReference type="RuleBase" id="RU367136"/>
    </source>
</evidence>
<dbReference type="InParanoid" id="A0A6J0BWP7"/>
<name>A0A6J0BWP7_NEOLC</name>
<dbReference type="GO" id="GO:0005789">
    <property type="term" value="C:endoplasmic reticulum membrane"/>
    <property type="evidence" value="ECO:0007669"/>
    <property type="project" value="UniProtKB-SubCell"/>
</dbReference>
<gene>
    <name evidence="14" type="primary">LOC107223631</name>
</gene>
<dbReference type="AlphaFoldDB" id="A0A6J0BWP7"/>
<comment type="function">
    <text evidence="10">Mannosylates Man(2)GlcNAc(2)-dolichol diphosphate and Man(1)GlcNAc(2)-dolichol diphosphate to form Man(3)GlcNAc(2)-dolichol diphosphate.</text>
</comment>
<dbReference type="InterPro" id="IPR027054">
    <property type="entry name" value="ALG2"/>
</dbReference>
<dbReference type="CTD" id="85365"/>
<dbReference type="FunCoup" id="A0A6J0BWP7">
    <property type="interactions" value="2181"/>
</dbReference>
<protein>
    <recommendedName>
        <fullName evidence="10">Alpha-1,3/1,6-mannosyltransferase ALG2</fullName>
        <ecNumber evidence="10">2.4.1.132</ecNumber>
        <ecNumber evidence="10">2.4.1.257</ecNumber>
    </recommendedName>
    <alternativeName>
        <fullName evidence="10">GDP-Man:Man(1)GlcNAc(2)-PP-Dol alpha-1,3-mannosyltransferase</fullName>
    </alternativeName>
</protein>
<dbReference type="InterPro" id="IPR001296">
    <property type="entry name" value="Glyco_trans_1"/>
</dbReference>
<comment type="pathway">
    <text evidence="1 10">Protein modification; protein glycosylation.</text>
</comment>
<evidence type="ECO:0000313" key="14">
    <source>
        <dbReference type="RefSeq" id="XP_015518860.1"/>
    </source>
</evidence>
<comment type="subcellular location">
    <subcellularLocation>
        <location evidence="10">Endoplasmic reticulum membrane</location>
        <topology evidence="10">Single-pass membrane protein</topology>
    </subcellularLocation>
</comment>
<feature type="domain" description="Glycosyltransferase subfamily 4-like N-terminal" evidence="12">
    <location>
        <begin position="13"/>
        <end position="189"/>
    </location>
</feature>
<keyword evidence="7" id="KW-0472">Membrane</keyword>
<comment type="catalytic activity">
    <reaction evidence="8 10">
        <text>a beta-D-Man-(1-&gt;4)-beta-D-GlcNAc-(1-&gt;4)-alpha-D-GlcNAc-diphospho-di-trans,poly-cis-dolichol + GDP-alpha-D-mannose = an alpha-D-Man-(1-&gt;3)-beta-D-Man-(1-&gt;4)-beta-D-GlcNAc-(1-&gt;4)-alpha-D-GlcNAc-diphospho-di-trans,poly-cis-dolichol + GDP + H(+)</text>
        <dbReference type="Rhea" id="RHEA:29515"/>
        <dbReference type="Rhea" id="RHEA-COMP:19511"/>
        <dbReference type="Rhea" id="RHEA-COMP:19513"/>
        <dbReference type="ChEBI" id="CHEBI:15378"/>
        <dbReference type="ChEBI" id="CHEBI:57527"/>
        <dbReference type="ChEBI" id="CHEBI:58189"/>
        <dbReference type="ChEBI" id="CHEBI:58472"/>
        <dbReference type="ChEBI" id="CHEBI:132510"/>
        <dbReference type="EC" id="2.4.1.132"/>
    </reaction>
    <physiologicalReaction direction="left-to-right" evidence="8 10">
        <dbReference type="Rhea" id="RHEA:29516"/>
    </physiologicalReaction>
</comment>
<reference evidence="14" key="1">
    <citation type="submission" date="2025-08" db="UniProtKB">
        <authorList>
            <consortium name="RefSeq"/>
        </authorList>
    </citation>
    <scope>IDENTIFICATION</scope>
    <source>
        <tissue evidence="14">Thorax and Abdomen</tissue>
    </source>
</reference>
<dbReference type="SUPFAM" id="SSF53756">
    <property type="entry name" value="UDP-Glycosyltransferase/glycogen phosphorylase"/>
    <property type="match status" value="1"/>
</dbReference>
<keyword evidence="13" id="KW-1185">Reference proteome</keyword>
<organism evidence="14">
    <name type="scientific">Neodiprion lecontei</name>
    <name type="common">Redheaded pine sawfly</name>
    <dbReference type="NCBI Taxonomy" id="441921"/>
    <lineage>
        <taxon>Eukaryota</taxon>
        <taxon>Metazoa</taxon>
        <taxon>Ecdysozoa</taxon>
        <taxon>Arthropoda</taxon>
        <taxon>Hexapoda</taxon>
        <taxon>Insecta</taxon>
        <taxon>Pterygota</taxon>
        <taxon>Neoptera</taxon>
        <taxon>Endopterygota</taxon>
        <taxon>Hymenoptera</taxon>
        <taxon>Tenthredinoidea</taxon>
        <taxon>Diprionidae</taxon>
        <taxon>Diprioninae</taxon>
        <taxon>Neodiprion</taxon>
    </lineage>
</organism>
<dbReference type="GO" id="GO:0004378">
    <property type="term" value="F:GDP-Man:Man(1)GlcNAc(2)-PP-Dol alpha-1,3-mannosyltransferase activity"/>
    <property type="evidence" value="ECO:0007669"/>
    <property type="project" value="UniProtKB-UniRule"/>
</dbReference>
<keyword evidence="6" id="KW-1133">Transmembrane helix</keyword>
<evidence type="ECO:0000256" key="3">
    <source>
        <dbReference type="ARBA" id="ARBA00022679"/>
    </source>
</evidence>
<keyword evidence="5" id="KW-0256">Endoplasmic reticulum</keyword>
<evidence type="ECO:0000256" key="7">
    <source>
        <dbReference type="ARBA" id="ARBA00023136"/>
    </source>
</evidence>